<dbReference type="InterPro" id="IPR029058">
    <property type="entry name" value="AB_hydrolase_fold"/>
</dbReference>
<evidence type="ECO:0000313" key="4">
    <source>
        <dbReference type="Proteomes" id="UP000036367"/>
    </source>
</evidence>
<evidence type="ECO:0000256" key="1">
    <source>
        <dbReference type="ARBA" id="ARBA00022801"/>
    </source>
</evidence>
<accession>A0A0J1EQE3</accession>
<dbReference type="AlphaFoldDB" id="A0A0J1EQE3"/>
<dbReference type="RefSeq" id="WP_047812369.1">
    <property type="nucleotide sequence ID" value="NZ_LECT01000003.1"/>
</dbReference>
<organism evidence="3 4">
    <name type="scientific">Rhodopirellula islandica</name>
    <dbReference type="NCBI Taxonomy" id="595434"/>
    <lineage>
        <taxon>Bacteria</taxon>
        <taxon>Pseudomonadati</taxon>
        <taxon>Planctomycetota</taxon>
        <taxon>Planctomycetia</taxon>
        <taxon>Pirellulales</taxon>
        <taxon>Pirellulaceae</taxon>
        <taxon>Rhodopirellula</taxon>
    </lineage>
</organism>
<proteinExistence type="predicted"/>
<dbReference type="Proteomes" id="UP000036367">
    <property type="component" value="Unassembled WGS sequence"/>
</dbReference>
<dbReference type="InterPro" id="IPR050300">
    <property type="entry name" value="GDXG_lipolytic_enzyme"/>
</dbReference>
<dbReference type="PANTHER" id="PTHR48081">
    <property type="entry name" value="AB HYDROLASE SUPERFAMILY PROTEIN C4A8.06C"/>
    <property type="match status" value="1"/>
</dbReference>
<dbReference type="OrthoDB" id="9806180at2"/>
<sequence>MHRIVDSRIALVAILFVWGGVVAAQDSITTKPGTQTHQDVLYRTGDGLTDYQQERCRLDLIHPTDEKGFATVVWFHGGGLTGGNKSFPDGLLNQGIAVAAVNYRLHPKVKSPAYVEDAAAAVAWVFQNIEQYGGDPKRIYVSGHSAGGYLTSMVGLDQRWLAEHDIDANQIAGLIPYSGHTITHFTVRKEQGIGGRQPVVDDMAPLFHVRKDAPPLLLITGDRELEMLGRYEENAYLWRMMQVVGHPHTKLMELDGYNHGQMAEPSHPLLLRFIQELEKE</sequence>
<evidence type="ECO:0000259" key="2">
    <source>
        <dbReference type="Pfam" id="PF20434"/>
    </source>
</evidence>
<dbReference type="PATRIC" id="fig|595434.4.peg.208"/>
<dbReference type="SUPFAM" id="SSF53474">
    <property type="entry name" value="alpha/beta-Hydrolases"/>
    <property type="match status" value="1"/>
</dbReference>
<evidence type="ECO:0000313" key="3">
    <source>
        <dbReference type="EMBL" id="KLU07704.1"/>
    </source>
</evidence>
<dbReference type="EMBL" id="LECT01000003">
    <property type="protein sequence ID" value="KLU07704.1"/>
    <property type="molecule type" value="Genomic_DNA"/>
</dbReference>
<keyword evidence="1 3" id="KW-0378">Hydrolase</keyword>
<comment type="caution">
    <text evidence="3">The sequence shown here is derived from an EMBL/GenBank/DDBJ whole genome shotgun (WGS) entry which is preliminary data.</text>
</comment>
<dbReference type="GO" id="GO:0106435">
    <property type="term" value="F:carboxylesterase activity"/>
    <property type="evidence" value="ECO:0007669"/>
    <property type="project" value="UniProtKB-EC"/>
</dbReference>
<protein>
    <submittedName>
        <fullName evidence="3">Lipase</fullName>
        <ecNumber evidence="3">3.1.1.1</ecNumber>
    </submittedName>
</protein>
<dbReference type="EC" id="3.1.1.1" evidence="3"/>
<dbReference type="STRING" id="595434.RISK_000221"/>
<dbReference type="PANTHER" id="PTHR48081:SF9">
    <property type="entry name" value="CARBOXYLESTERASE"/>
    <property type="match status" value="1"/>
</dbReference>
<keyword evidence="4" id="KW-1185">Reference proteome</keyword>
<gene>
    <name evidence="3" type="ORF">RISK_000221</name>
</gene>
<reference evidence="3" key="1">
    <citation type="submission" date="2015-05" db="EMBL/GenBank/DDBJ databases">
        <title>Permanent draft genome of Rhodopirellula islandicus K833.</title>
        <authorList>
            <person name="Kizina J."/>
            <person name="Richter M."/>
            <person name="Glockner F.O."/>
            <person name="Harder J."/>
        </authorList>
    </citation>
    <scope>NUCLEOTIDE SEQUENCE [LARGE SCALE GENOMIC DNA]</scope>
    <source>
        <strain evidence="3">K833</strain>
    </source>
</reference>
<dbReference type="Pfam" id="PF20434">
    <property type="entry name" value="BD-FAE"/>
    <property type="match status" value="1"/>
</dbReference>
<name>A0A0J1EQE3_RHOIS</name>
<dbReference type="InterPro" id="IPR049492">
    <property type="entry name" value="BD-FAE-like_dom"/>
</dbReference>
<feature type="domain" description="BD-FAE-like" evidence="2">
    <location>
        <begin position="58"/>
        <end position="223"/>
    </location>
</feature>
<dbReference type="Gene3D" id="3.40.50.1820">
    <property type="entry name" value="alpha/beta hydrolase"/>
    <property type="match status" value="1"/>
</dbReference>